<proteinExistence type="predicted"/>
<organism evidence="1 2">
    <name type="scientific">Sphingobium yanoikuyae</name>
    <name type="common">Sphingomonas yanoikuyae</name>
    <dbReference type="NCBI Taxonomy" id="13690"/>
    <lineage>
        <taxon>Bacteria</taxon>
        <taxon>Pseudomonadati</taxon>
        <taxon>Pseudomonadota</taxon>
        <taxon>Alphaproteobacteria</taxon>
        <taxon>Sphingomonadales</taxon>
        <taxon>Sphingomonadaceae</taxon>
        <taxon>Sphingobium</taxon>
    </lineage>
</organism>
<accession>A0A6M4G408</accession>
<dbReference type="EMBL" id="CP053021">
    <property type="protein sequence ID" value="QJR01965.1"/>
    <property type="molecule type" value="Genomic_DNA"/>
</dbReference>
<reference evidence="1 2" key="1">
    <citation type="submission" date="2020-04" db="EMBL/GenBank/DDBJ databases">
        <title>The Whole Genome Analysis of High salt-tolerant Sphingobium yanoikuyae YC-XJ2 with Aryl organophosphorus flame retardants (aryl-OPFRs)-degrading capacity and characteristics of Related phosphotriesterase.</title>
        <authorList>
            <person name="Li X."/>
        </authorList>
    </citation>
    <scope>NUCLEOTIDE SEQUENCE [LARGE SCALE GENOMIC DNA]</scope>
    <source>
        <strain evidence="1 2">YC-XJ2</strain>
    </source>
</reference>
<gene>
    <name evidence="1" type="ORF">HH800_06970</name>
</gene>
<sequence length="341" mass="38887">MKADIIVEIERSESTSLIWNERFCVESTGRFNADLRALRSRSYDRCQSCEEQLPRDVAAYAGYAFDGSARYVGACCFSEIHELATHVYWWWEADKRVAPDTALWRYMDLAKFLLLLEEKTLFFSRADKFDDPFEGASGLASREKEWDDFYLDHFRDAVRTPPPGGSPLPDEAVEQNAQRILASFRQIAARDRRTTFVSCWHANSGESEALWRLYCPPGSSGVAIKTTANRLLHALDPSAQIEIGRVQYVDFRESFAGFHDRIFWKRKSLAHESEVRAVCRGNLSDDWAGLPVLVDLPTLLEQVVPSPFAPAWFQNLLASLVDRFGLKVPIENSELLAQPFF</sequence>
<dbReference type="Proteomes" id="UP000502611">
    <property type="component" value="Chromosome"/>
</dbReference>
<evidence type="ECO:0008006" key="3">
    <source>
        <dbReference type="Google" id="ProtNLM"/>
    </source>
</evidence>
<evidence type="ECO:0000313" key="2">
    <source>
        <dbReference type="Proteomes" id="UP000502611"/>
    </source>
</evidence>
<dbReference type="AlphaFoldDB" id="A0A6M4G408"/>
<evidence type="ECO:0000313" key="1">
    <source>
        <dbReference type="EMBL" id="QJR01965.1"/>
    </source>
</evidence>
<dbReference type="RefSeq" id="WP_169860624.1">
    <property type="nucleotide sequence ID" value="NZ_CP053021.1"/>
</dbReference>
<name>A0A6M4G408_SPHYA</name>
<protein>
    <recommendedName>
        <fullName evidence="3">DUF2971 domain-containing protein</fullName>
    </recommendedName>
</protein>